<evidence type="ECO:0000313" key="5">
    <source>
        <dbReference type="Proteomes" id="UP001244341"/>
    </source>
</evidence>
<dbReference type="InterPro" id="IPR018357">
    <property type="entry name" value="Hexapep_transf_CS"/>
</dbReference>
<gene>
    <name evidence="4" type="ORF">OEZ85_006020</name>
</gene>
<dbReference type="Gene3D" id="2.160.10.10">
    <property type="entry name" value="Hexapeptide repeat proteins"/>
    <property type="match status" value="1"/>
</dbReference>
<dbReference type="Proteomes" id="UP001244341">
    <property type="component" value="Chromosome 11b"/>
</dbReference>
<dbReference type="InterPro" id="IPR051159">
    <property type="entry name" value="Hexapeptide_acetyltransf"/>
</dbReference>
<evidence type="ECO:0000313" key="4">
    <source>
        <dbReference type="EMBL" id="WIA20172.1"/>
    </source>
</evidence>
<dbReference type="SMART" id="SM01266">
    <property type="entry name" value="Mac"/>
    <property type="match status" value="1"/>
</dbReference>
<dbReference type="PANTHER" id="PTHR23416:SF23">
    <property type="entry name" value="ACETYLTRANSFERASE C18B11.09C-RELATED"/>
    <property type="match status" value="1"/>
</dbReference>
<reference evidence="4 5" key="1">
    <citation type="submission" date="2023-05" db="EMBL/GenBank/DDBJ databases">
        <title>A 100% complete, gapless, phased diploid assembly of the Scenedesmus obliquus UTEX 3031 genome.</title>
        <authorList>
            <person name="Biondi T.C."/>
            <person name="Hanschen E.R."/>
            <person name="Kwon T."/>
            <person name="Eng W."/>
            <person name="Kruse C.P.S."/>
            <person name="Koehler S.I."/>
            <person name="Kunde Y."/>
            <person name="Gleasner C.D."/>
            <person name="You Mak K.T."/>
            <person name="Polle J."/>
            <person name="Hovde B.T."/>
            <person name="Starkenburg S.R."/>
        </authorList>
    </citation>
    <scope>NUCLEOTIDE SEQUENCE [LARGE SCALE GENOMIC DNA]</scope>
    <source>
        <strain evidence="4 5">DOE0152z</strain>
    </source>
</reference>
<dbReference type="EMBL" id="CP126218">
    <property type="protein sequence ID" value="WIA20172.1"/>
    <property type="molecule type" value="Genomic_DNA"/>
</dbReference>
<dbReference type="PANTHER" id="PTHR23416">
    <property type="entry name" value="SIALIC ACID SYNTHASE-RELATED"/>
    <property type="match status" value="1"/>
</dbReference>
<dbReference type="Pfam" id="PF00132">
    <property type="entry name" value="Hexapep"/>
    <property type="match status" value="1"/>
</dbReference>
<dbReference type="InterPro" id="IPR011004">
    <property type="entry name" value="Trimer_LpxA-like_sf"/>
</dbReference>
<dbReference type="InterPro" id="IPR024688">
    <property type="entry name" value="Mac_dom"/>
</dbReference>
<name>A0ABY8UFX9_TETOB</name>
<evidence type="ECO:0000256" key="2">
    <source>
        <dbReference type="ARBA" id="ARBA00022679"/>
    </source>
</evidence>
<proteinExistence type="inferred from homology"/>
<dbReference type="Pfam" id="PF12464">
    <property type="entry name" value="Mac"/>
    <property type="match status" value="1"/>
</dbReference>
<feature type="domain" description="Maltose/galactoside acetyltransferase" evidence="3">
    <location>
        <begin position="9"/>
        <end position="63"/>
    </location>
</feature>
<dbReference type="CDD" id="cd03357">
    <property type="entry name" value="LbH_MAT_GAT"/>
    <property type="match status" value="1"/>
</dbReference>
<keyword evidence="2" id="KW-0808">Transferase</keyword>
<dbReference type="SUPFAM" id="SSF51161">
    <property type="entry name" value="Trimeric LpxA-like enzymes"/>
    <property type="match status" value="1"/>
</dbReference>
<dbReference type="PROSITE" id="PS00101">
    <property type="entry name" value="HEXAPEP_TRANSFERASES"/>
    <property type="match status" value="1"/>
</dbReference>
<sequence length="210" mass="22416">MAADKRTEKEKMLAGELYCAFEKTLLDERQAAKVLIHRYNTQLATTIEGRAELLQQLLGGMDPADPPFIEPPFYCDYGYNIYMGAGSYANFGFTVLDACRVDIGKRVLIGPNVQVYTATHPLDGHVRKGCTGPEYGAPISIGDDTWIGGAVVICPGVTIGNNSVIGAGSVVTKDVEPYTVVAGNPAKVIRRLERHEEAGAAAAAAAALKN</sequence>
<evidence type="ECO:0000256" key="1">
    <source>
        <dbReference type="ARBA" id="ARBA00007274"/>
    </source>
</evidence>
<evidence type="ECO:0000259" key="3">
    <source>
        <dbReference type="SMART" id="SM01266"/>
    </source>
</evidence>
<accession>A0ABY8UFX9</accession>
<keyword evidence="5" id="KW-1185">Reference proteome</keyword>
<dbReference type="InterPro" id="IPR001451">
    <property type="entry name" value="Hexapep"/>
</dbReference>
<comment type="similarity">
    <text evidence="1">Belongs to the transferase hexapeptide repeat family.</text>
</comment>
<protein>
    <recommendedName>
        <fullName evidence="3">Maltose/galactoside acetyltransferase domain-containing protein</fullName>
    </recommendedName>
</protein>
<organism evidence="4 5">
    <name type="scientific">Tetradesmus obliquus</name>
    <name type="common">Green alga</name>
    <name type="synonym">Acutodesmus obliquus</name>
    <dbReference type="NCBI Taxonomy" id="3088"/>
    <lineage>
        <taxon>Eukaryota</taxon>
        <taxon>Viridiplantae</taxon>
        <taxon>Chlorophyta</taxon>
        <taxon>core chlorophytes</taxon>
        <taxon>Chlorophyceae</taxon>
        <taxon>CS clade</taxon>
        <taxon>Sphaeropleales</taxon>
        <taxon>Scenedesmaceae</taxon>
        <taxon>Tetradesmus</taxon>
    </lineage>
</organism>